<evidence type="ECO:0000313" key="3">
    <source>
        <dbReference type="Proteomes" id="UP000324022"/>
    </source>
</evidence>
<dbReference type="InterPro" id="IPR052228">
    <property type="entry name" value="Sec_Metab_Biosynth_Oxidored"/>
</dbReference>
<dbReference type="PANTHER" id="PTHR47534:SF3">
    <property type="entry name" value="ALCOHOL DEHYDROGENASE-LIKE C-TERMINAL DOMAIN-CONTAINING PROTEIN"/>
    <property type="match status" value="1"/>
</dbReference>
<dbReference type="Proteomes" id="UP000324022">
    <property type="component" value="Unassembled WGS sequence"/>
</dbReference>
<dbReference type="OrthoDB" id="2898509at2759"/>
<reference evidence="2 3" key="1">
    <citation type="submission" date="2018-03" db="EMBL/GenBank/DDBJ databases">
        <authorList>
            <person name="Guldener U."/>
        </authorList>
    </citation>
    <scope>NUCLEOTIDE SEQUENCE [LARGE SCALE GENOMIC DNA]</scope>
    <source>
        <strain evidence="2 3">NBRC100155</strain>
    </source>
</reference>
<protein>
    <recommendedName>
        <fullName evidence="4">NAD(P)-binding protein</fullName>
    </recommendedName>
</protein>
<keyword evidence="3" id="KW-1185">Reference proteome</keyword>
<dbReference type="InterPro" id="IPR036291">
    <property type="entry name" value="NAD(P)-bd_dom_sf"/>
</dbReference>
<evidence type="ECO:0008006" key="4">
    <source>
        <dbReference type="Google" id="ProtNLM"/>
    </source>
</evidence>
<dbReference type="AlphaFoldDB" id="A0A5C3EA66"/>
<name>A0A5C3EA66_9BASI</name>
<sequence length="327" mass="34237">MVSFSELSKKNASVDVTGQRALISGGTQGIGAGIALRFALAGASVWLVGRNETRANEVLETLRQASAEAQRRAAANGNSCSSDADHCFFQADLGTTFGVSKVAQQISAKAGKAGVDYLIETQGGPPHGAIQVNKQGIESQFAVQVLSRVGLAKQLVEAGTIKRGVLMVAAPGQGAKTPIDVDDLDFVKSKSAGTWWSGPIGLIKKGSQASSLLDAASTHLAEQHPNLTFTHCFPGFVNTNALGNQGHSSLLVLAAKIFGPLVGSKPGPGGYAELPFFVLANPEGQRYLESGKANLLGPSLNKLDISPNVADRQVRQKIWDRLASYFA</sequence>
<keyword evidence="1" id="KW-0560">Oxidoreductase</keyword>
<dbReference type="SUPFAM" id="SSF51735">
    <property type="entry name" value="NAD(P)-binding Rossmann-fold domains"/>
    <property type="match status" value="1"/>
</dbReference>
<dbReference type="InterPro" id="IPR002347">
    <property type="entry name" value="SDR_fam"/>
</dbReference>
<proteinExistence type="predicted"/>
<dbReference type="Pfam" id="PF00106">
    <property type="entry name" value="adh_short"/>
    <property type="match status" value="1"/>
</dbReference>
<evidence type="ECO:0000256" key="1">
    <source>
        <dbReference type="ARBA" id="ARBA00023002"/>
    </source>
</evidence>
<organism evidence="2 3">
    <name type="scientific">Ustilago trichophora</name>
    <dbReference type="NCBI Taxonomy" id="86804"/>
    <lineage>
        <taxon>Eukaryota</taxon>
        <taxon>Fungi</taxon>
        <taxon>Dikarya</taxon>
        <taxon>Basidiomycota</taxon>
        <taxon>Ustilaginomycotina</taxon>
        <taxon>Ustilaginomycetes</taxon>
        <taxon>Ustilaginales</taxon>
        <taxon>Ustilaginaceae</taxon>
        <taxon>Ustilago</taxon>
    </lineage>
</organism>
<dbReference type="EMBL" id="OOIN01000017">
    <property type="protein sequence ID" value="SPO27502.1"/>
    <property type="molecule type" value="Genomic_DNA"/>
</dbReference>
<evidence type="ECO:0000313" key="2">
    <source>
        <dbReference type="EMBL" id="SPO27502.1"/>
    </source>
</evidence>
<dbReference type="Gene3D" id="3.40.50.720">
    <property type="entry name" value="NAD(P)-binding Rossmann-like Domain"/>
    <property type="match status" value="1"/>
</dbReference>
<dbReference type="GO" id="GO:0016491">
    <property type="term" value="F:oxidoreductase activity"/>
    <property type="evidence" value="ECO:0007669"/>
    <property type="project" value="UniProtKB-KW"/>
</dbReference>
<gene>
    <name evidence="2" type="ORF">UTRI_10619</name>
</gene>
<dbReference type="PANTHER" id="PTHR47534">
    <property type="entry name" value="YALI0E05731P"/>
    <property type="match status" value="1"/>
</dbReference>
<accession>A0A5C3EA66</accession>